<evidence type="ECO:0000313" key="1">
    <source>
        <dbReference type="EMBL" id="GAG51971.1"/>
    </source>
</evidence>
<dbReference type="AlphaFoldDB" id="X0ZV77"/>
<gene>
    <name evidence="1" type="ORF">S01H1_82786</name>
</gene>
<protein>
    <submittedName>
        <fullName evidence="1">Uncharacterized protein</fullName>
    </submittedName>
</protein>
<sequence length="186" mass="21649">EIYSYTDPNDTSTWTLETVIMPDGYTIDYDAKGRMVKETVPGSYTVDYEYYDLTPIVQRKIYTDLSTGEVITYEYDPLSRLKKEIHEDTIITLRYYRQTTNVRRVIGVSASDPTSELFRIEYRRDGTLSEKIEPGKVTTYDILGRIKYWRIEGVSETFVSYQGETDKLAKKIFVDLVTGNSVIYIF</sequence>
<dbReference type="EMBL" id="BARS01056160">
    <property type="protein sequence ID" value="GAG51971.1"/>
    <property type="molecule type" value="Genomic_DNA"/>
</dbReference>
<dbReference type="Gene3D" id="2.180.10.10">
    <property type="entry name" value="RHS repeat-associated core"/>
    <property type="match status" value="1"/>
</dbReference>
<comment type="caution">
    <text evidence="1">The sequence shown here is derived from an EMBL/GenBank/DDBJ whole genome shotgun (WGS) entry which is preliminary data.</text>
</comment>
<reference evidence="1" key="1">
    <citation type="journal article" date="2014" name="Front. Microbiol.">
        <title>High frequency of phylogenetically diverse reductive dehalogenase-homologous genes in deep subseafloor sedimentary metagenomes.</title>
        <authorList>
            <person name="Kawai M."/>
            <person name="Futagami T."/>
            <person name="Toyoda A."/>
            <person name="Takaki Y."/>
            <person name="Nishi S."/>
            <person name="Hori S."/>
            <person name="Arai W."/>
            <person name="Tsubouchi T."/>
            <person name="Morono Y."/>
            <person name="Uchiyama I."/>
            <person name="Ito T."/>
            <person name="Fujiyama A."/>
            <person name="Inagaki F."/>
            <person name="Takami H."/>
        </authorList>
    </citation>
    <scope>NUCLEOTIDE SEQUENCE</scope>
    <source>
        <strain evidence="1">Expedition CK06-06</strain>
    </source>
</reference>
<name>X0ZV77_9ZZZZ</name>
<feature type="non-terminal residue" evidence="1">
    <location>
        <position position="186"/>
    </location>
</feature>
<proteinExistence type="predicted"/>
<accession>X0ZV77</accession>
<feature type="non-terminal residue" evidence="1">
    <location>
        <position position="1"/>
    </location>
</feature>
<organism evidence="1">
    <name type="scientific">marine sediment metagenome</name>
    <dbReference type="NCBI Taxonomy" id="412755"/>
    <lineage>
        <taxon>unclassified sequences</taxon>
        <taxon>metagenomes</taxon>
        <taxon>ecological metagenomes</taxon>
    </lineage>
</organism>